<evidence type="ECO:0000256" key="1">
    <source>
        <dbReference type="SAM" id="MobiDB-lite"/>
    </source>
</evidence>
<dbReference type="AlphaFoldDB" id="A0AAD7QBI6"/>
<dbReference type="Proteomes" id="UP001163823">
    <property type="component" value="Chromosome 2"/>
</dbReference>
<protein>
    <submittedName>
        <fullName evidence="2">Calmodulin-binding domain</fullName>
    </submittedName>
</protein>
<reference evidence="2" key="1">
    <citation type="journal article" date="2023" name="Science">
        <title>Elucidation of the pathway for biosynthesis of saponin adjuvants from the soapbark tree.</title>
        <authorList>
            <person name="Reed J."/>
            <person name="Orme A."/>
            <person name="El-Demerdash A."/>
            <person name="Owen C."/>
            <person name="Martin L.B.B."/>
            <person name="Misra R.C."/>
            <person name="Kikuchi S."/>
            <person name="Rejzek M."/>
            <person name="Martin A.C."/>
            <person name="Harkess A."/>
            <person name="Leebens-Mack J."/>
            <person name="Louveau T."/>
            <person name="Stephenson M.J."/>
            <person name="Osbourn A."/>
        </authorList>
    </citation>
    <scope>NUCLEOTIDE SEQUENCE</scope>
    <source>
        <strain evidence="2">S10</strain>
    </source>
</reference>
<gene>
    <name evidence="2" type="ORF">O6P43_001997</name>
</gene>
<dbReference type="PANTHER" id="PTHR33349">
    <property type="entry name" value="EMB|CAB62594.1"/>
    <property type="match status" value="1"/>
</dbReference>
<feature type="region of interest" description="Disordered" evidence="1">
    <location>
        <begin position="1"/>
        <end position="23"/>
    </location>
</feature>
<evidence type="ECO:0000313" key="3">
    <source>
        <dbReference type="Proteomes" id="UP001163823"/>
    </source>
</evidence>
<dbReference type="PANTHER" id="PTHR33349:SF41">
    <property type="entry name" value="EMB|CAB62594.1"/>
    <property type="match status" value="1"/>
</dbReference>
<sequence>MTDESIDSPLTPENIEPQGGQKKINSTGKIDILNNRAKILSRYLRGPTGSCHDLCIYGIRHDSEASPRSPMQKTVAARSTGLAKETRKRNLKPEELKQTSLPKKNEIAESKKLLHGSCTPRKSEIRSKKGRTSIMDEKKSLVPLIVSLSPKHSVKKSSTINANTDRNLERLSYLKNQKNAKEVKSEMASDEDFPEKTLHIIECSAEYESVVSTPTGVTTNLHLSSSSSCESRKLKHAHKVKPEQTSNEDFPEKTLHVIESSTKNEYVVYSSTGVTTNFILPSSSSSEVRSLKNAPKGILNSGSPPSSRKRFRRAGNGIHPMIPDPSSYLFHRNNGWRHIRSIGHPHHHSHPCFFPTLSMTYKMVMLLGITKLKMAAKEKM</sequence>
<feature type="region of interest" description="Disordered" evidence="1">
    <location>
        <begin position="294"/>
        <end position="315"/>
    </location>
</feature>
<comment type="caution">
    <text evidence="2">The sequence shown here is derived from an EMBL/GenBank/DDBJ whole genome shotgun (WGS) entry which is preliminary data.</text>
</comment>
<proteinExistence type="predicted"/>
<name>A0AAD7QBI6_QUISA</name>
<evidence type="ECO:0000313" key="2">
    <source>
        <dbReference type="EMBL" id="KAJ7978476.1"/>
    </source>
</evidence>
<dbReference type="KEGG" id="qsa:O6P43_001997"/>
<organism evidence="2 3">
    <name type="scientific">Quillaja saponaria</name>
    <name type="common">Soap bark tree</name>
    <dbReference type="NCBI Taxonomy" id="32244"/>
    <lineage>
        <taxon>Eukaryota</taxon>
        <taxon>Viridiplantae</taxon>
        <taxon>Streptophyta</taxon>
        <taxon>Embryophyta</taxon>
        <taxon>Tracheophyta</taxon>
        <taxon>Spermatophyta</taxon>
        <taxon>Magnoliopsida</taxon>
        <taxon>eudicotyledons</taxon>
        <taxon>Gunneridae</taxon>
        <taxon>Pentapetalae</taxon>
        <taxon>rosids</taxon>
        <taxon>fabids</taxon>
        <taxon>Fabales</taxon>
        <taxon>Quillajaceae</taxon>
        <taxon>Quillaja</taxon>
    </lineage>
</organism>
<feature type="region of interest" description="Disordered" evidence="1">
    <location>
        <begin position="63"/>
        <end position="99"/>
    </location>
</feature>
<keyword evidence="3" id="KW-1185">Reference proteome</keyword>
<accession>A0AAD7QBI6</accession>
<dbReference type="EMBL" id="JARAOO010000002">
    <property type="protein sequence ID" value="KAJ7978476.1"/>
    <property type="molecule type" value="Genomic_DNA"/>
</dbReference>